<keyword evidence="1" id="KW-0732">Signal</keyword>
<evidence type="ECO:0000313" key="2">
    <source>
        <dbReference type="EMBL" id="MBJ8380845.1"/>
    </source>
</evidence>
<sequence>MKNVTRLCLIPVVVALAACASPADSMAKHGGQKNVNDIAQHAQAANASHVADPLRMAEFSGPGINASINNGFTVAHINHKKATVKRVNAAYYEVSGNGYILSISLNDEGVETASYTKAHSRVHGILQVVQK</sequence>
<evidence type="ECO:0000313" key="3">
    <source>
        <dbReference type="Proteomes" id="UP000746649"/>
    </source>
</evidence>
<organism evidence="2 3">
    <name type="scientific">Citrobacter sedlakii</name>
    <dbReference type="NCBI Taxonomy" id="67826"/>
    <lineage>
        <taxon>Bacteria</taxon>
        <taxon>Pseudomonadati</taxon>
        <taxon>Pseudomonadota</taxon>
        <taxon>Gammaproteobacteria</taxon>
        <taxon>Enterobacterales</taxon>
        <taxon>Enterobacteriaceae</taxon>
        <taxon>Citrobacter</taxon>
        <taxon>Citrobacter freundii complex</taxon>
    </lineage>
</organism>
<name>A0ABS0ZPU8_9ENTR</name>
<dbReference type="EMBL" id="JADWND010000003">
    <property type="protein sequence ID" value="MBJ8380845.1"/>
    <property type="molecule type" value="Genomic_DNA"/>
</dbReference>
<accession>A0ABS0ZPU8</accession>
<proteinExistence type="predicted"/>
<dbReference type="RefSeq" id="WP_060569296.1">
    <property type="nucleotide sequence ID" value="NZ_JADWND010000003.1"/>
</dbReference>
<comment type="caution">
    <text evidence="2">The sequence shown here is derived from an EMBL/GenBank/DDBJ whole genome shotgun (WGS) entry which is preliminary data.</text>
</comment>
<dbReference type="Proteomes" id="UP000746649">
    <property type="component" value="Unassembled WGS sequence"/>
</dbReference>
<feature type="signal peptide" evidence="1">
    <location>
        <begin position="1"/>
        <end position="17"/>
    </location>
</feature>
<dbReference type="PROSITE" id="PS51257">
    <property type="entry name" value="PROKAR_LIPOPROTEIN"/>
    <property type="match status" value="1"/>
</dbReference>
<evidence type="ECO:0008006" key="4">
    <source>
        <dbReference type="Google" id="ProtNLM"/>
    </source>
</evidence>
<reference evidence="2 3" key="1">
    <citation type="submission" date="2020-11" db="EMBL/GenBank/DDBJ databases">
        <title>Enhanced detection system for hospital associated transmission using whole genome sequencing surveillance.</title>
        <authorList>
            <person name="Harrison L.H."/>
            <person name="Van Tyne D."/>
            <person name="Marsh J.W."/>
            <person name="Griffith M.P."/>
            <person name="Snyder D.J."/>
            <person name="Cooper V.S."/>
            <person name="Mustapha M."/>
        </authorList>
    </citation>
    <scope>NUCLEOTIDE SEQUENCE [LARGE SCALE GENOMIC DNA]</scope>
    <source>
        <strain evidence="2 3">CB00117</strain>
    </source>
</reference>
<protein>
    <recommendedName>
        <fullName evidence="4">Lipoprotein</fullName>
    </recommendedName>
</protein>
<feature type="chain" id="PRO_5046935661" description="Lipoprotein" evidence="1">
    <location>
        <begin position="18"/>
        <end position="131"/>
    </location>
</feature>
<keyword evidence="3" id="KW-1185">Reference proteome</keyword>
<evidence type="ECO:0000256" key="1">
    <source>
        <dbReference type="SAM" id="SignalP"/>
    </source>
</evidence>
<gene>
    <name evidence="2" type="ORF">I6M88_07630</name>
</gene>